<dbReference type="Proteomes" id="UP000501602">
    <property type="component" value="Chromosome"/>
</dbReference>
<sequence length="108" mass="11652">MFIANAYAADAAAPMGGFEPLIMLALFGVVFYFMILRPQNKRVKEHKELVSSMTKGDEVLTSGGLVGKIAKVADDSDYVVIALNDQTQVTVKKDFVTAVLPKGSIQSL</sequence>
<dbReference type="PRINTS" id="PR01853">
    <property type="entry name" value="YAJCTRNLCASE"/>
</dbReference>
<keyword evidence="10 11" id="KW-0472">Membrane</keyword>
<keyword evidence="4" id="KW-0813">Transport</keyword>
<dbReference type="PANTHER" id="PTHR33909">
    <property type="entry name" value="SEC TRANSLOCON ACCESSORY COMPLEX SUBUNIT YAJC"/>
    <property type="match status" value="1"/>
</dbReference>
<comment type="similarity">
    <text evidence="2">Belongs to the YajC family.</text>
</comment>
<keyword evidence="7" id="KW-0653">Protein transport</keyword>
<keyword evidence="13" id="KW-1185">Reference proteome</keyword>
<evidence type="ECO:0000256" key="8">
    <source>
        <dbReference type="ARBA" id="ARBA00022989"/>
    </source>
</evidence>
<protein>
    <recommendedName>
        <fullName evidence="3">Sec translocon accessory complex subunit YajC</fullName>
    </recommendedName>
</protein>
<evidence type="ECO:0000256" key="2">
    <source>
        <dbReference type="ARBA" id="ARBA00006742"/>
    </source>
</evidence>
<dbReference type="GO" id="GO:0015031">
    <property type="term" value="P:protein transport"/>
    <property type="evidence" value="ECO:0007669"/>
    <property type="project" value="UniProtKB-KW"/>
</dbReference>
<dbReference type="KEGG" id="fes:HER31_09050"/>
<name>A0A6H1UD55_9GAMM</name>
<dbReference type="EMBL" id="CP051180">
    <property type="protein sequence ID" value="QIZ77015.1"/>
    <property type="molecule type" value="Genomic_DNA"/>
</dbReference>
<evidence type="ECO:0000256" key="10">
    <source>
        <dbReference type="ARBA" id="ARBA00023136"/>
    </source>
</evidence>
<feature type="transmembrane region" description="Helical" evidence="11">
    <location>
        <begin position="20"/>
        <end position="36"/>
    </location>
</feature>
<evidence type="ECO:0000256" key="3">
    <source>
        <dbReference type="ARBA" id="ARBA00014962"/>
    </source>
</evidence>
<dbReference type="SMART" id="SM01323">
    <property type="entry name" value="YajC"/>
    <property type="match status" value="1"/>
</dbReference>
<keyword evidence="9" id="KW-0811">Translocation</keyword>
<keyword evidence="8 11" id="KW-1133">Transmembrane helix</keyword>
<proteinExistence type="inferred from homology"/>
<keyword evidence="6 11" id="KW-0812">Transmembrane</keyword>
<evidence type="ECO:0000256" key="6">
    <source>
        <dbReference type="ARBA" id="ARBA00022692"/>
    </source>
</evidence>
<evidence type="ECO:0000256" key="9">
    <source>
        <dbReference type="ARBA" id="ARBA00023010"/>
    </source>
</evidence>
<dbReference type="Pfam" id="PF02699">
    <property type="entry name" value="YajC"/>
    <property type="match status" value="1"/>
</dbReference>
<evidence type="ECO:0000256" key="11">
    <source>
        <dbReference type="SAM" id="Phobius"/>
    </source>
</evidence>
<evidence type="ECO:0000256" key="7">
    <source>
        <dbReference type="ARBA" id="ARBA00022927"/>
    </source>
</evidence>
<reference evidence="12 13" key="1">
    <citation type="submission" date="2020-04" db="EMBL/GenBank/DDBJ databases">
        <title>Ferrimonas sp. S7 isolated from sea water.</title>
        <authorList>
            <person name="Bae S.S."/>
            <person name="Baek K."/>
        </authorList>
    </citation>
    <scope>NUCLEOTIDE SEQUENCE [LARGE SCALE GENOMIC DNA]</scope>
    <source>
        <strain evidence="12 13">S7</strain>
    </source>
</reference>
<dbReference type="PANTHER" id="PTHR33909:SF1">
    <property type="entry name" value="SEC TRANSLOCON ACCESSORY COMPLEX SUBUNIT YAJC"/>
    <property type="match status" value="1"/>
</dbReference>
<gene>
    <name evidence="12" type="primary">yajC</name>
    <name evidence="12" type="ORF">HER31_09050</name>
</gene>
<dbReference type="RefSeq" id="WP_168660276.1">
    <property type="nucleotide sequence ID" value="NZ_CP051180.1"/>
</dbReference>
<evidence type="ECO:0000256" key="1">
    <source>
        <dbReference type="ARBA" id="ARBA00004162"/>
    </source>
</evidence>
<dbReference type="AlphaFoldDB" id="A0A6H1UD55"/>
<keyword evidence="5" id="KW-1003">Cell membrane</keyword>
<evidence type="ECO:0000256" key="5">
    <source>
        <dbReference type="ARBA" id="ARBA00022475"/>
    </source>
</evidence>
<evidence type="ECO:0000313" key="12">
    <source>
        <dbReference type="EMBL" id="QIZ77015.1"/>
    </source>
</evidence>
<organism evidence="12 13">
    <name type="scientific">Ferrimonas lipolytica</name>
    <dbReference type="NCBI Taxonomy" id="2724191"/>
    <lineage>
        <taxon>Bacteria</taxon>
        <taxon>Pseudomonadati</taxon>
        <taxon>Pseudomonadota</taxon>
        <taxon>Gammaproteobacteria</taxon>
        <taxon>Alteromonadales</taxon>
        <taxon>Ferrimonadaceae</taxon>
        <taxon>Ferrimonas</taxon>
    </lineage>
</organism>
<comment type="subcellular location">
    <subcellularLocation>
        <location evidence="1">Cell membrane</location>
        <topology evidence="1">Single-pass membrane protein</topology>
    </subcellularLocation>
</comment>
<evidence type="ECO:0000256" key="4">
    <source>
        <dbReference type="ARBA" id="ARBA00022448"/>
    </source>
</evidence>
<evidence type="ECO:0000313" key="13">
    <source>
        <dbReference type="Proteomes" id="UP000501602"/>
    </source>
</evidence>
<dbReference type="InterPro" id="IPR003849">
    <property type="entry name" value="Preprotein_translocase_YajC"/>
</dbReference>
<accession>A0A6H1UD55</accession>
<dbReference type="GO" id="GO:0005886">
    <property type="term" value="C:plasma membrane"/>
    <property type="evidence" value="ECO:0007669"/>
    <property type="project" value="UniProtKB-SubCell"/>
</dbReference>
<dbReference type="NCBIfam" id="TIGR00739">
    <property type="entry name" value="yajC"/>
    <property type="match status" value="1"/>
</dbReference>